<dbReference type="Pfam" id="PF07729">
    <property type="entry name" value="FCD"/>
    <property type="match status" value="1"/>
</dbReference>
<evidence type="ECO:0000313" key="6">
    <source>
        <dbReference type="EMBL" id="QAV19687.1"/>
    </source>
</evidence>
<evidence type="ECO:0000313" key="5">
    <source>
        <dbReference type="EMBL" id="MCY9597017.1"/>
    </source>
</evidence>
<dbReference type="SUPFAM" id="SSF48008">
    <property type="entry name" value="GntR ligand-binding domain-like"/>
    <property type="match status" value="1"/>
</dbReference>
<evidence type="ECO:0000256" key="3">
    <source>
        <dbReference type="ARBA" id="ARBA00023163"/>
    </source>
</evidence>
<dbReference type="InterPro" id="IPR008920">
    <property type="entry name" value="TF_FadR/GntR_C"/>
</dbReference>
<dbReference type="InterPro" id="IPR011711">
    <property type="entry name" value="GntR_C"/>
</dbReference>
<dbReference type="SMART" id="SM00345">
    <property type="entry name" value="HTH_GNTR"/>
    <property type="match status" value="1"/>
</dbReference>
<keyword evidence="3" id="KW-0804">Transcription</keyword>
<dbReference type="GO" id="GO:0003677">
    <property type="term" value="F:DNA binding"/>
    <property type="evidence" value="ECO:0007669"/>
    <property type="project" value="UniProtKB-KW"/>
</dbReference>
<dbReference type="KEGG" id="pchi:PC41400_19260"/>
<evidence type="ECO:0000256" key="1">
    <source>
        <dbReference type="ARBA" id="ARBA00023015"/>
    </source>
</evidence>
<dbReference type="AlphaFoldDB" id="A0A410WZE2"/>
<dbReference type="PANTHER" id="PTHR43537:SF24">
    <property type="entry name" value="GLUCONATE OPERON TRANSCRIPTIONAL REPRESSOR"/>
    <property type="match status" value="1"/>
</dbReference>
<keyword evidence="2" id="KW-0238">DNA-binding</keyword>
<dbReference type="InterPro" id="IPR036390">
    <property type="entry name" value="WH_DNA-bd_sf"/>
</dbReference>
<reference evidence="6 7" key="1">
    <citation type="submission" date="2018-01" db="EMBL/GenBank/DDBJ databases">
        <title>The whole genome sequencing and assembly of Paenibacillus chitinolyticus KCCM 41400 strain.</title>
        <authorList>
            <person name="Kim J.-Y."/>
            <person name="Park M.-K."/>
            <person name="Lee Y.-J."/>
            <person name="Yi H."/>
            <person name="Bahn Y.-S."/>
            <person name="Kim J.F."/>
            <person name="Lee D.-W."/>
        </authorList>
    </citation>
    <scope>NUCLEOTIDE SEQUENCE [LARGE SCALE GENOMIC DNA]</scope>
    <source>
        <strain evidence="6 7">KCCM 41400</strain>
    </source>
</reference>
<dbReference type="Gene3D" id="1.10.10.10">
    <property type="entry name" value="Winged helix-like DNA-binding domain superfamily/Winged helix DNA-binding domain"/>
    <property type="match status" value="1"/>
</dbReference>
<dbReference type="GO" id="GO:0003700">
    <property type="term" value="F:DNA-binding transcription factor activity"/>
    <property type="evidence" value="ECO:0007669"/>
    <property type="project" value="InterPro"/>
</dbReference>
<gene>
    <name evidence="5" type="ORF">M5X16_14670</name>
    <name evidence="6" type="ORF">PC41400_19260</name>
</gene>
<dbReference type="RefSeq" id="WP_042226993.1">
    <property type="nucleotide sequence ID" value="NZ_CP026520.1"/>
</dbReference>
<dbReference type="InterPro" id="IPR000524">
    <property type="entry name" value="Tscrpt_reg_HTH_GntR"/>
</dbReference>
<keyword evidence="1" id="KW-0805">Transcription regulation</keyword>
<dbReference type="Proteomes" id="UP000288943">
    <property type="component" value="Chromosome"/>
</dbReference>
<dbReference type="PRINTS" id="PR00035">
    <property type="entry name" value="HTHGNTR"/>
</dbReference>
<accession>A0A410WZE2</accession>
<dbReference type="SUPFAM" id="SSF46785">
    <property type="entry name" value="Winged helix' DNA-binding domain"/>
    <property type="match status" value="1"/>
</dbReference>
<dbReference type="GeneID" id="95376936"/>
<evidence type="ECO:0000313" key="7">
    <source>
        <dbReference type="Proteomes" id="UP000288943"/>
    </source>
</evidence>
<proteinExistence type="predicted"/>
<dbReference type="InterPro" id="IPR036388">
    <property type="entry name" value="WH-like_DNA-bd_sf"/>
</dbReference>
<organism evidence="6 7">
    <name type="scientific">Paenibacillus chitinolyticus</name>
    <dbReference type="NCBI Taxonomy" id="79263"/>
    <lineage>
        <taxon>Bacteria</taxon>
        <taxon>Bacillati</taxon>
        <taxon>Bacillota</taxon>
        <taxon>Bacilli</taxon>
        <taxon>Bacillales</taxon>
        <taxon>Paenibacillaceae</taxon>
        <taxon>Paenibacillus</taxon>
    </lineage>
</organism>
<dbReference type="SMART" id="SM00895">
    <property type="entry name" value="FCD"/>
    <property type="match status" value="1"/>
</dbReference>
<dbReference type="Pfam" id="PF00392">
    <property type="entry name" value="GntR"/>
    <property type="match status" value="1"/>
</dbReference>
<dbReference type="PROSITE" id="PS50949">
    <property type="entry name" value="HTH_GNTR"/>
    <property type="match status" value="1"/>
</dbReference>
<evidence type="ECO:0000313" key="8">
    <source>
        <dbReference type="Proteomes" id="UP001527202"/>
    </source>
</evidence>
<dbReference type="EMBL" id="CP026520">
    <property type="protein sequence ID" value="QAV19687.1"/>
    <property type="molecule type" value="Genomic_DNA"/>
</dbReference>
<name>A0A410WZE2_9BACL</name>
<sequence length="223" mass="25574">MPIPDNYSTPVRSTAKDRTLSQLQKWIIDGTLQPDEKLNDAELAAALGVSRTPVREALQLLEAQGLVQMFPGKDTRVTRIDKDDIYKPYAPLVVLHALAAETAAQLIQPEQIEQLRELNQAFTKCILEKDLYQALEYDEEFHNLIVEIADNSYITSFCSSLQLHIRRFKYVFLNHPIEQTQTAVQEHEQIIQALQDRDSATAARIIKQNLSRPLDEFHKQLHE</sequence>
<feature type="domain" description="HTH gntR-type" evidence="4">
    <location>
        <begin position="13"/>
        <end position="80"/>
    </location>
</feature>
<dbReference type="Gene3D" id="1.20.120.530">
    <property type="entry name" value="GntR ligand-binding domain-like"/>
    <property type="match status" value="1"/>
</dbReference>
<dbReference type="CDD" id="cd07377">
    <property type="entry name" value="WHTH_GntR"/>
    <property type="match status" value="1"/>
</dbReference>
<reference evidence="5 8" key="2">
    <citation type="submission" date="2022-05" db="EMBL/GenBank/DDBJ databases">
        <title>Genome Sequencing of Bee-Associated Microbes.</title>
        <authorList>
            <person name="Dunlap C."/>
        </authorList>
    </citation>
    <scope>NUCLEOTIDE SEQUENCE [LARGE SCALE GENOMIC DNA]</scope>
    <source>
        <strain evidence="5 8">NRRL B-23120</strain>
    </source>
</reference>
<evidence type="ECO:0000256" key="2">
    <source>
        <dbReference type="ARBA" id="ARBA00023125"/>
    </source>
</evidence>
<protein>
    <submittedName>
        <fullName evidence="6">GntR family transcriptional regulator</fullName>
    </submittedName>
</protein>
<keyword evidence="8" id="KW-1185">Reference proteome</keyword>
<evidence type="ECO:0000259" key="4">
    <source>
        <dbReference type="PROSITE" id="PS50949"/>
    </source>
</evidence>
<dbReference type="OrthoDB" id="9781630at2"/>
<dbReference type="EMBL" id="JAMDMJ010000015">
    <property type="protein sequence ID" value="MCY9597017.1"/>
    <property type="molecule type" value="Genomic_DNA"/>
</dbReference>
<dbReference type="Proteomes" id="UP001527202">
    <property type="component" value="Unassembled WGS sequence"/>
</dbReference>
<dbReference type="PANTHER" id="PTHR43537">
    <property type="entry name" value="TRANSCRIPTIONAL REGULATOR, GNTR FAMILY"/>
    <property type="match status" value="1"/>
</dbReference>